<proteinExistence type="predicted"/>
<accession>A0AAU8KZ99</accession>
<sequence length="103" mass="11786">MFDKYTPESVSEKIVQSLTDAVEEHYDALMSGEKQNIFISTEFENGLRYNQHQLGVEHETTISITRYGKVIYKVVYSTDLSDMIKGGMKDAANILYHYLIGVK</sequence>
<organism evidence="1">
    <name type="scientific">Pantoea phage Survivor</name>
    <dbReference type="NCBI Taxonomy" id="3232176"/>
    <lineage>
        <taxon>Viruses</taxon>
        <taxon>Duplodnaviria</taxon>
        <taxon>Heunggongvirae</taxon>
        <taxon>Uroviricota</taxon>
        <taxon>Caudoviricetes</taxon>
    </lineage>
</organism>
<name>A0AAU8KZ99_9CAUD</name>
<protein>
    <submittedName>
        <fullName evidence="1">Uncharacterized protein</fullName>
    </submittedName>
</protein>
<reference evidence="1" key="1">
    <citation type="submission" date="2024-06" db="EMBL/GenBank/DDBJ databases">
        <authorList>
            <person name="Gannavaram S."/>
            <person name="Nemani S."/>
            <person name="Datta M."/>
            <person name="Picchiottino A."/>
            <person name="Mereddy A."/>
            <person name="Gannavaram N."/>
            <person name="Honeycutt C."/>
            <person name="Tran D."/>
            <person name="Choi K."/>
            <person name="Srinivasan K."/>
            <person name="Johnson A."/>
        </authorList>
    </citation>
    <scope>NUCLEOTIDE SEQUENCE</scope>
</reference>
<evidence type="ECO:0000313" key="1">
    <source>
        <dbReference type="EMBL" id="XCN28140.1"/>
    </source>
</evidence>
<dbReference type="EMBL" id="PP885733">
    <property type="protein sequence ID" value="XCN28140.1"/>
    <property type="molecule type" value="Genomic_DNA"/>
</dbReference>